<evidence type="ECO:0000259" key="7">
    <source>
        <dbReference type="PROSITE" id="PS51285"/>
    </source>
</evidence>
<dbReference type="AlphaFoldDB" id="A0A1B6LME9"/>
<dbReference type="Gene3D" id="3.30.200.20">
    <property type="entry name" value="Phosphorylase Kinase, domain 1"/>
    <property type="match status" value="1"/>
</dbReference>
<keyword evidence="1" id="KW-0723">Serine/threonine-protein kinase</keyword>
<dbReference type="InterPro" id="IPR008271">
    <property type="entry name" value="Ser/Thr_kinase_AS"/>
</dbReference>
<feature type="domain" description="Protein kinase" evidence="6">
    <location>
        <begin position="1"/>
        <end position="171"/>
    </location>
</feature>
<feature type="domain" description="AGC-kinase C-terminal" evidence="7">
    <location>
        <begin position="172"/>
        <end position="234"/>
    </location>
</feature>
<dbReference type="GO" id="GO:0005524">
    <property type="term" value="F:ATP binding"/>
    <property type="evidence" value="ECO:0007669"/>
    <property type="project" value="UniProtKB-KW"/>
</dbReference>
<dbReference type="InterPro" id="IPR000719">
    <property type="entry name" value="Prot_kinase_dom"/>
</dbReference>
<dbReference type="PROSITE" id="PS00108">
    <property type="entry name" value="PROTEIN_KINASE_ST"/>
    <property type="match status" value="1"/>
</dbReference>
<evidence type="ECO:0000256" key="1">
    <source>
        <dbReference type="ARBA" id="ARBA00022527"/>
    </source>
</evidence>
<dbReference type="EMBL" id="GEBQ01015140">
    <property type="protein sequence ID" value="JAT24837.1"/>
    <property type="molecule type" value="Transcribed_RNA"/>
</dbReference>
<evidence type="ECO:0008006" key="9">
    <source>
        <dbReference type="Google" id="ProtNLM"/>
    </source>
</evidence>
<evidence type="ECO:0000256" key="2">
    <source>
        <dbReference type="ARBA" id="ARBA00022679"/>
    </source>
</evidence>
<sequence>MFTHLRKRKYFDVELTRFYSAQMVLALEYLNHIYVVHRDIKPENILLDHHGFLKLADFGFTKIVEGRTFTFCGTPPYIAPEVVQGQGYGRSADWWSLGILIYEMAAGFPPWTSKHNNTKLFLKIMYDQLRFPPSFSADLQDLLRKLLQRDVTRRIGNTWKGAEAVKEHPWFKKINWLKMLNRTSTPPFVPTISRPGSVVNFPNAARRSITVMTKAHSAAGSVEISNFADEFKDF</sequence>
<dbReference type="SUPFAM" id="SSF56112">
    <property type="entry name" value="Protein kinase-like (PK-like)"/>
    <property type="match status" value="1"/>
</dbReference>
<dbReference type="SMART" id="SM00220">
    <property type="entry name" value="S_TKc"/>
    <property type="match status" value="1"/>
</dbReference>
<evidence type="ECO:0000259" key="6">
    <source>
        <dbReference type="PROSITE" id="PS50011"/>
    </source>
</evidence>
<dbReference type="GO" id="GO:0005634">
    <property type="term" value="C:nucleus"/>
    <property type="evidence" value="ECO:0007669"/>
    <property type="project" value="TreeGrafter"/>
</dbReference>
<dbReference type="Pfam" id="PF00069">
    <property type="entry name" value="Pkinase"/>
    <property type="match status" value="1"/>
</dbReference>
<dbReference type="PROSITE" id="PS51285">
    <property type="entry name" value="AGC_KINASE_CTER"/>
    <property type="match status" value="1"/>
</dbReference>
<dbReference type="PANTHER" id="PTHR24353">
    <property type="entry name" value="CYCLIC NUCLEOTIDE-DEPENDENT PROTEIN KINASE"/>
    <property type="match status" value="1"/>
</dbReference>
<evidence type="ECO:0000313" key="8">
    <source>
        <dbReference type="EMBL" id="JAT24837.1"/>
    </source>
</evidence>
<gene>
    <name evidence="8" type="ORF">g.49698</name>
</gene>
<dbReference type="PROSITE" id="PS50011">
    <property type="entry name" value="PROTEIN_KINASE_DOM"/>
    <property type="match status" value="1"/>
</dbReference>
<keyword evidence="4" id="KW-0418">Kinase</keyword>
<reference evidence="8" key="1">
    <citation type="submission" date="2015-11" db="EMBL/GenBank/DDBJ databases">
        <title>De novo transcriptome assembly of four potential Pierce s Disease insect vectors from Arizona vineyards.</title>
        <authorList>
            <person name="Tassone E.E."/>
        </authorList>
    </citation>
    <scope>NUCLEOTIDE SEQUENCE</scope>
</reference>
<dbReference type="GO" id="GO:0004691">
    <property type="term" value="F:cAMP-dependent protein kinase activity"/>
    <property type="evidence" value="ECO:0007669"/>
    <property type="project" value="TreeGrafter"/>
</dbReference>
<dbReference type="GO" id="GO:0007476">
    <property type="term" value="P:imaginal disc-derived wing morphogenesis"/>
    <property type="evidence" value="ECO:0007669"/>
    <property type="project" value="UniProtKB-ARBA"/>
</dbReference>
<dbReference type="InterPro" id="IPR000961">
    <property type="entry name" value="AGC-kinase_C"/>
</dbReference>
<dbReference type="FunFam" id="1.10.510.10:FF:000005">
    <property type="entry name" value="cAMP-dependent protein kinase catalytic subunit alpha"/>
    <property type="match status" value="1"/>
</dbReference>
<organism evidence="8">
    <name type="scientific">Graphocephala atropunctata</name>
    <dbReference type="NCBI Taxonomy" id="36148"/>
    <lineage>
        <taxon>Eukaryota</taxon>
        <taxon>Metazoa</taxon>
        <taxon>Ecdysozoa</taxon>
        <taxon>Arthropoda</taxon>
        <taxon>Hexapoda</taxon>
        <taxon>Insecta</taxon>
        <taxon>Pterygota</taxon>
        <taxon>Neoptera</taxon>
        <taxon>Paraneoptera</taxon>
        <taxon>Hemiptera</taxon>
        <taxon>Auchenorrhyncha</taxon>
        <taxon>Membracoidea</taxon>
        <taxon>Cicadellidae</taxon>
        <taxon>Cicadellinae</taxon>
        <taxon>Cicadellini</taxon>
        <taxon>Graphocephala</taxon>
    </lineage>
</organism>
<evidence type="ECO:0000256" key="5">
    <source>
        <dbReference type="ARBA" id="ARBA00022840"/>
    </source>
</evidence>
<dbReference type="GO" id="GO:0005829">
    <property type="term" value="C:cytosol"/>
    <property type="evidence" value="ECO:0007669"/>
    <property type="project" value="TreeGrafter"/>
</dbReference>
<evidence type="ECO:0000256" key="4">
    <source>
        <dbReference type="ARBA" id="ARBA00022777"/>
    </source>
</evidence>
<evidence type="ECO:0000256" key="3">
    <source>
        <dbReference type="ARBA" id="ARBA00022741"/>
    </source>
</evidence>
<keyword evidence="3" id="KW-0547">Nucleotide-binding</keyword>
<protein>
    <recommendedName>
        <fullName evidence="9">Protein kinase domain-containing protein</fullName>
    </recommendedName>
</protein>
<keyword evidence="5" id="KW-0067">ATP-binding</keyword>
<dbReference type="SMART" id="SM00133">
    <property type="entry name" value="S_TK_X"/>
    <property type="match status" value="1"/>
</dbReference>
<dbReference type="Gene3D" id="1.10.510.10">
    <property type="entry name" value="Transferase(Phosphotransferase) domain 1"/>
    <property type="match status" value="1"/>
</dbReference>
<proteinExistence type="predicted"/>
<accession>A0A1B6LME9</accession>
<dbReference type="GO" id="GO:0005952">
    <property type="term" value="C:cAMP-dependent protein kinase complex"/>
    <property type="evidence" value="ECO:0007669"/>
    <property type="project" value="TreeGrafter"/>
</dbReference>
<dbReference type="InterPro" id="IPR011009">
    <property type="entry name" value="Kinase-like_dom_sf"/>
</dbReference>
<dbReference type="PANTHER" id="PTHR24353:SF153">
    <property type="entry name" value="CAMP-DEPENDENT PROTEIN KINASE CATALYTIC SUBUNIT 1"/>
    <property type="match status" value="1"/>
</dbReference>
<keyword evidence="2" id="KW-0808">Transferase</keyword>
<name>A0A1B6LME9_9HEMI</name>